<dbReference type="GO" id="GO:0015074">
    <property type="term" value="P:DNA integration"/>
    <property type="evidence" value="ECO:0007669"/>
    <property type="project" value="InterPro"/>
</dbReference>
<keyword evidence="1" id="KW-0694">RNA-binding</keyword>
<dbReference type="InterPro" id="IPR012337">
    <property type="entry name" value="RNaseH-like_sf"/>
</dbReference>
<dbReference type="OrthoDB" id="2273864at2759"/>
<evidence type="ECO:0000313" key="4">
    <source>
        <dbReference type="Proteomes" id="UP000765509"/>
    </source>
</evidence>
<evidence type="ECO:0000259" key="2">
    <source>
        <dbReference type="PROSITE" id="PS50994"/>
    </source>
</evidence>
<protein>
    <recommendedName>
        <fullName evidence="2">Integrase catalytic domain-containing protein</fullName>
    </recommendedName>
</protein>
<dbReference type="Proteomes" id="UP000765509">
    <property type="component" value="Unassembled WGS sequence"/>
</dbReference>
<accession>A0A9Q3C1C2</accession>
<gene>
    <name evidence="3" type="ORF">O181_015084</name>
</gene>
<dbReference type="InterPro" id="IPR050951">
    <property type="entry name" value="Retrovirus_Pol_polyprotein"/>
</dbReference>
<dbReference type="Gene3D" id="3.30.420.10">
    <property type="entry name" value="Ribonuclease H-like superfamily/Ribonuclease H"/>
    <property type="match status" value="1"/>
</dbReference>
<sequence length="132" mass="15139">MDWVIELPPSGDKGYNAFSVTVDRYRKSPILLPCDKNDTAMVTDLLLWNIVISHTALFKNIISDQEPKLTYALWNNLHRFFGTKLSFPTTYHPKADGLEERIIQDLEEMIRRSCALVWNSRTQMALPISGAL</sequence>
<dbReference type="EMBL" id="AVOT02004080">
    <property type="protein sequence ID" value="MBW0475369.1"/>
    <property type="molecule type" value="Genomic_DNA"/>
</dbReference>
<proteinExistence type="predicted"/>
<reference evidence="3" key="1">
    <citation type="submission" date="2021-03" db="EMBL/GenBank/DDBJ databases">
        <title>Draft genome sequence of rust myrtle Austropuccinia psidii MF-1, a brazilian biotype.</title>
        <authorList>
            <person name="Quecine M.C."/>
            <person name="Pachon D.M.R."/>
            <person name="Bonatelli M.L."/>
            <person name="Correr F.H."/>
            <person name="Franceschini L.M."/>
            <person name="Leite T.F."/>
            <person name="Margarido G.R.A."/>
            <person name="Almeida C.A."/>
            <person name="Ferrarezi J.A."/>
            <person name="Labate C.A."/>
        </authorList>
    </citation>
    <scope>NUCLEOTIDE SEQUENCE</scope>
    <source>
        <strain evidence="3">MF-1</strain>
    </source>
</reference>
<evidence type="ECO:0000313" key="3">
    <source>
        <dbReference type="EMBL" id="MBW0475369.1"/>
    </source>
</evidence>
<organism evidence="3 4">
    <name type="scientific">Austropuccinia psidii MF-1</name>
    <dbReference type="NCBI Taxonomy" id="1389203"/>
    <lineage>
        <taxon>Eukaryota</taxon>
        <taxon>Fungi</taxon>
        <taxon>Dikarya</taxon>
        <taxon>Basidiomycota</taxon>
        <taxon>Pucciniomycotina</taxon>
        <taxon>Pucciniomycetes</taxon>
        <taxon>Pucciniales</taxon>
        <taxon>Sphaerophragmiaceae</taxon>
        <taxon>Austropuccinia</taxon>
    </lineage>
</organism>
<dbReference type="SUPFAM" id="SSF53098">
    <property type="entry name" value="Ribonuclease H-like"/>
    <property type="match status" value="1"/>
</dbReference>
<feature type="domain" description="Integrase catalytic" evidence="2">
    <location>
        <begin position="1"/>
        <end position="132"/>
    </location>
</feature>
<name>A0A9Q3C1C2_9BASI</name>
<comment type="caution">
    <text evidence="3">The sequence shown here is derived from an EMBL/GenBank/DDBJ whole genome shotgun (WGS) entry which is preliminary data.</text>
</comment>
<dbReference type="PANTHER" id="PTHR37984:SF5">
    <property type="entry name" value="PROTEIN NYNRIN-LIKE"/>
    <property type="match status" value="1"/>
</dbReference>
<dbReference type="InterPro" id="IPR001584">
    <property type="entry name" value="Integrase_cat-core"/>
</dbReference>
<dbReference type="InterPro" id="IPR036397">
    <property type="entry name" value="RNaseH_sf"/>
</dbReference>
<dbReference type="GO" id="GO:0003723">
    <property type="term" value="F:RNA binding"/>
    <property type="evidence" value="ECO:0007669"/>
    <property type="project" value="UniProtKB-KW"/>
</dbReference>
<dbReference type="AlphaFoldDB" id="A0A9Q3C1C2"/>
<evidence type="ECO:0000256" key="1">
    <source>
        <dbReference type="ARBA" id="ARBA00022884"/>
    </source>
</evidence>
<dbReference type="PANTHER" id="PTHR37984">
    <property type="entry name" value="PROTEIN CBG26694"/>
    <property type="match status" value="1"/>
</dbReference>
<dbReference type="PROSITE" id="PS50994">
    <property type="entry name" value="INTEGRASE"/>
    <property type="match status" value="1"/>
</dbReference>
<keyword evidence="4" id="KW-1185">Reference proteome</keyword>
<dbReference type="GO" id="GO:0005634">
    <property type="term" value="C:nucleus"/>
    <property type="evidence" value="ECO:0007669"/>
    <property type="project" value="UniProtKB-ARBA"/>
</dbReference>